<feature type="chain" id="PRO_5035911610" evidence="1">
    <location>
        <begin position="24"/>
        <end position="99"/>
    </location>
</feature>
<keyword evidence="1" id="KW-0732">Signal</keyword>
<evidence type="ECO:0000313" key="3">
    <source>
        <dbReference type="Proteomes" id="UP000822688"/>
    </source>
</evidence>
<dbReference type="AlphaFoldDB" id="A0A8T0GTI7"/>
<dbReference type="EMBL" id="CM026431">
    <property type="protein sequence ID" value="KAG0560282.1"/>
    <property type="molecule type" value="Genomic_DNA"/>
</dbReference>
<organism evidence="2 3">
    <name type="scientific">Ceratodon purpureus</name>
    <name type="common">Fire moss</name>
    <name type="synonym">Dicranum purpureum</name>
    <dbReference type="NCBI Taxonomy" id="3225"/>
    <lineage>
        <taxon>Eukaryota</taxon>
        <taxon>Viridiplantae</taxon>
        <taxon>Streptophyta</taxon>
        <taxon>Embryophyta</taxon>
        <taxon>Bryophyta</taxon>
        <taxon>Bryophytina</taxon>
        <taxon>Bryopsida</taxon>
        <taxon>Dicranidae</taxon>
        <taxon>Pseudoditrichales</taxon>
        <taxon>Ditrichaceae</taxon>
        <taxon>Ceratodon</taxon>
    </lineage>
</organism>
<dbReference type="Proteomes" id="UP000822688">
    <property type="component" value="Chromosome 10"/>
</dbReference>
<sequence>MCTFGRKCGGQFWCVLWYWKTHGARWILLRNNMRMTQLGYWDGHPVAPHCPCGSSEQVWRNTTAFQLRCIHGWSRKVMLPQKCLQTSVISSCSYTQCWV</sequence>
<comment type="caution">
    <text evidence="2">The sequence shown here is derived from an EMBL/GenBank/DDBJ whole genome shotgun (WGS) entry which is preliminary data.</text>
</comment>
<accession>A0A8T0GTI7</accession>
<proteinExistence type="predicted"/>
<reference evidence="2" key="1">
    <citation type="submission" date="2020-06" db="EMBL/GenBank/DDBJ databases">
        <title>WGS assembly of Ceratodon purpureus strain R40.</title>
        <authorList>
            <person name="Carey S.B."/>
            <person name="Jenkins J."/>
            <person name="Shu S."/>
            <person name="Lovell J.T."/>
            <person name="Sreedasyam A."/>
            <person name="Maumus F."/>
            <person name="Tiley G.P."/>
            <person name="Fernandez-Pozo N."/>
            <person name="Barry K."/>
            <person name="Chen C."/>
            <person name="Wang M."/>
            <person name="Lipzen A."/>
            <person name="Daum C."/>
            <person name="Saski C.A."/>
            <person name="Payton A.C."/>
            <person name="Mcbreen J.C."/>
            <person name="Conrad R.E."/>
            <person name="Kollar L.M."/>
            <person name="Olsson S."/>
            <person name="Huttunen S."/>
            <person name="Landis J.B."/>
            <person name="Wickett N.J."/>
            <person name="Johnson M.G."/>
            <person name="Rensing S.A."/>
            <person name="Grimwood J."/>
            <person name="Schmutz J."/>
            <person name="Mcdaniel S.F."/>
        </authorList>
    </citation>
    <scope>NUCLEOTIDE SEQUENCE</scope>
    <source>
        <strain evidence="2">R40</strain>
    </source>
</reference>
<keyword evidence="3" id="KW-1185">Reference proteome</keyword>
<gene>
    <name evidence="2" type="ORF">KC19_10G168300</name>
</gene>
<evidence type="ECO:0000256" key="1">
    <source>
        <dbReference type="SAM" id="SignalP"/>
    </source>
</evidence>
<evidence type="ECO:0000313" key="2">
    <source>
        <dbReference type="EMBL" id="KAG0560282.1"/>
    </source>
</evidence>
<name>A0A8T0GTI7_CERPU</name>
<protein>
    <submittedName>
        <fullName evidence="2">Uncharacterized protein</fullName>
    </submittedName>
</protein>
<feature type="signal peptide" evidence="1">
    <location>
        <begin position="1"/>
        <end position="23"/>
    </location>
</feature>